<dbReference type="InterPro" id="IPR010606">
    <property type="entry name" value="Mib_Herc2"/>
</dbReference>
<dbReference type="Proteomes" id="UP000789390">
    <property type="component" value="Unassembled WGS sequence"/>
</dbReference>
<dbReference type="GO" id="GO:0016567">
    <property type="term" value="P:protein ubiquitination"/>
    <property type="evidence" value="ECO:0007669"/>
    <property type="project" value="InterPro"/>
</dbReference>
<dbReference type="InterPro" id="IPR037252">
    <property type="entry name" value="Mib_Herc2_sf"/>
</dbReference>
<evidence type="ECO:0000256" key="3">
    <source>
        <dbReference type="PROSITE-ProRule" id="PRU00175"/>
    </source>
</evidence>
<feature type="domain" description="RING-type" evidence="4">
    <location>
        <begin position="88"/>
        <end position="131"/>
    </location>
</feature>
<protein>
    <recommendedName>
        <fullName evidence="8">RING-type domain-containing protein</fullName>
    </recommendedName>
</protein>
<dbReference type="AlphaFoldDB" id="A0A8J2WU59"/>
<keyword evidence="7" id="KW-1185">Reference proteome</keyword>
<gene>
    <name evidence="6" type="ORF">DGAL_LOCUS15288</name>
</gene>
<keyword evidence="2" id="KW-0862">Zinc</keyword>
<dbReference type="PANTHER" id="PTHR25464:SF2">
    <property type="entry name" value="RING-TYPE DOMAIN-CONTAINING PROTEIN"/>
    <property type="match status" value="1"/>
</dbReference>
<evidence type="ECO:0008006" key="8">
    <source>
        <dbReference type="Google" id="ProtNLM"/>
    </source>
</evidence>
<dbReference type="Pfam" id="PF06701">
    <property type="entry name" value="MIB_HERC2"/>
    <property type="match status" value="1"/>
</dbReference>
<dbReference type="SUPFAM" id="SSF159034">
    <property type="entry name" value="Mib/herc2 domain-like"/>
    <property type="match status" value="1"/>
</dbReference>
<dbReference type="Gene3D" id="3.30.40.10">
    <property type="entry name" value="Zinc/RING finger domain, C3HC4 (zinc finger)"/>
    <property type="match status" value="1"/>
</dbReference>
<proteinExistence type="predicted"/>
<evidence type="ECO:0000313" key="7">
    <source>
        <dbReference type="Proteomes" id="UP000789390"/>
    </source>
</evidence>
<evidence type="ECO:0000259" key="5">
    <source>
        <dbReference type="PROSITE" id="PS51416"/>
    </source>
</evidence>
<dbReference type="InterPro" id="IPR001841">
    <property type="entry name" value="Znf_RING"/>
</dbReference>
<dbReference type="GO" id="GO:0008270">
    <property type="term" value="F:zinc ion binding"/>
    <property type="evidence" value="ECO:0007669"/>
    <property type="project" value="UniProtKB-KW"/>
</dbReference>
<evidence type="ECO:0000256" key="1">
    <source>
        <dbReference type="ARBA" id="ARBA00022771"/>
    </source>
</evidence>
<dbReference type="Pfam" id="PF14634">
    <property type="entry name" value="zf-RING_5"/>
    <property type="match status" value="1"/>
</dbReference>
<organism evidence="6 7">
    <name type="scientific">Daphnia galeata</name>
    <dbReference type="NCBI Taxonomy" id="27404"/>
    <lineage>
        <taxon>Eukaryota</taxon>
        <taxon>Metazoa</taxon>
        <taxon>Ecdysozoa</taxon>
        <taxon>Arthropoda</taxon>
        <taxon>Crustacea</taxon>
        <taxon>Branchiopoda</taxon>
        <taxon>Diplostraca</taxon>
        <taxon>Cladocera</taxon>
        <taxon>Anomopoda</taxon>
        <taxon>Daphniidae</taxon>
        <taxon>Daphnia</taxon>
    </lineage>
</organism>
<dbReference type="GO" id="GO:0004842">
    <property type="term" value="F:ubiquitin-protein transferase activity"/>
    <property type="evidence" value="ECO:0007669"/>
    <property type="project" value="InterPro"/>
</dbReference>
<dbReference type="EMBL" id="CAKKLH010000314">
    <property type="protein sequence ID" value="CAH0111638.1"/>
    <property type="molecule type" value="Genomic_DNA"/>
</dbReference>
<keyword evidence="1 3" id="KW-0863">Zinc-finger</keyword>
<reference evidence="6" key="1">
    <citation type="submission" date="2021-11" db="EMBL/GenBank/DDBJ databases">
        <authorList>
            <person name="Schell T."/>
        </authorList>
    </citation>
    <scope>NUCLEOTIDE SEQUENCE</scope>
    <source>
        <strain evidence="6">M5</strain>
    </source>
</reference>
<dbReference type="OrthoDB" id="239701at2759"/>
<sequence>MPSDYGEVGITLINASGNRVTALSIVFILEENEIFVDAIPPEEDPNVEESIGRVVHRHMVQSMKQLSRAKNRMLTMGVTNELEDFVTCGVCFCEYDEARRKPKFLQCAHTICLLCFQDIRQDDIIPCPFCRKITSKDPSESQQGEWILPNNCYALQMLKLMNSRPIVESSENDEETQLKAALAVSCREMETRKRCETLEEVILQIALDQSRQSQQSVIVPETTNVKHHLVPGARVVRGIDWKWCDQDTDGHSGRAEGTVTSRLSNGWISVIWDHGGSNKYRMGAKGKYDLRVITPEIESTLPDQC</sequence>
<comment type="caution">
    <text evidence="6">The sequence shown here is derived from an EMBL/GenBank/DDBJ whole genome shotgun (WGS) entry which is preliminary data.</text>
</comment>
<dbReference type="Gene3D" id="2.30.30.40">
    <property type="entry name" value="SH3 Domains"/>
    <property type="match status" value="1"/>
</dbReference>
<dbReference type="PROSITE" id="PS51416">
    <property type="entry name" value="MIB_HERC2"/>
    <property type="match status" value="1"/>
</dbReference>
<dbReference type="SUPFAM" id="SSF57850">
    <property type="entry name" value="RING/U-box"/>
    <property type="match status" value="1"/>
</dbReference>
<name>A0A8J2WU59_9CRUS</name>
<dbReference type="SMART" id="SM00184">
    <property type="entry name" value="RING"/>
    <property type="match status" value="1"/>
</dbReference>
<dbReference type="PANTHER" id="PTHR25464">
    <property type="entry name" value="TRIPARTITE MOTIF-CONTAINING PROTEIN 2-LIKE PROTEIN"/>
    <property type="match status" value="1"/>
</dbReference>
<accession>A0A8J2WU59</accession>
<feature type="domain" description="MIB/HERC2" evidence="5">
    <location>
        <begin position="221"/>
        <end position="296"/>
    </location>
</feature>
<evidence type="ECO:0000259" key="4">
    <source>
        <dbReference type="PROSITE" id="PS50089"/>
    </source>
</evidence>
<evidence type="ECO:0000256" key="2">
    <source>
        <dbReference type="ARBA" id="ARBA00022833"/>
    </source>
</evidence>
<evidence type="ECO:0000313" key="6">
    <source>
        <dbReference type="EMBL" id="CAH0111638.1"/>
    </source>
</evidence>
<keyword evidence="1 3" id="KW-0479">Metal-binding</keyword>
<dbReference type="InterPro" id="IPR013083">
    <property type="entry name" value="Znf_RING/FYVE/PHD"/>
</dbReference>
<dbReference type="PROSITE" id="PS50089">
    <property type="entry name" value="ZF_RING_2"/>
    <property type="match status" value="1"/>
</dbReference>